<reference evidence="1" key="1">
    <citation type="journal article" date="2019" name="bioRxiv">
        <title>The Genome of the Zebra Mussel, Dreissena polymorpha: A Resource for Invasive Species Research.</title>
        <authorList>
            <person name="McCartney M.A."/>
            <person name="Auch B."/>
            <person name="Kono T."/>
            <person name="Mallez S."/>
            <person name="Zhang Y."/>
            <person name="Obille A."/>
            <person name="Becker A."/>
            <person name="Abrahante J.E."/>
            <person name="Garbe J."/>
            <person name="Badalamenti J.P."/>
            <person name="Herman A."/>
            <person name="Mangelson H."/>
            <person name="Liachko I."/>
            <person name="Sullivan S."/>
            <person name="Sone E.D."/>
            <person name="Koren S."/>
            <person name="Silverstein K.A.T."/>
            <person name="Beckman K.B."/>
            <person name="Gohl D.M."/>
        </authorList>
    </citation>
    <scope>NUCLEOTIDE SEQUENCE</scope>
    <source>
        <strain evidence="1">Duluth1</strain>
        <tissue evidence="1">Whole animal</tissue>
    </source>
</reference>
<dbReference type="EMBL" id="JAIWYP010000007">
    <property type="protein sequence ID" value="KAH3800863.1"/>
    <property type="molecule type" value="Genomic_DNA"/>
</dbReference>
<evidence type="ECO:0000313" key="1">
    <source>
        <dbReference type="EMBL" id="KAH3800863.1"/>
    </source>
</evidence>
<organism evidence="1 2">
    <name type="scientific">Dreissena polymorpha</name>
    <name type="common">Zebra mussel</name>
    <name type="synonym">Mytilus polymorpha</name>
    <dbReference type="NCBI Taxonomy" id="45954"/>
    <lineage>
        <taxon>Eukaryota</taxon>
        <taxon>Metazoa</taxon>
        <taxon>Spiralia</taxon>
        <taxon>Lophotrochozoa</taxon>
        <taxon>Mollusca</taxon>
        <taxon>Bivalvia</taxon>
        <taxon>Autobranchia</taxon>
        <taxon>Heteroconchia</taxon>
        <taxon>Euheterodonta</taxon>
        <taxon>Imparidentia</taxon>
        <taxon>Neoheterodontei</taxon>
        <taxon>Myida</taxon>
        <taxon>Dreissenoidea</taxon>
        <taxon>Dreissenidae</taxon>
        <taxon>Dreissena</taxon>
    </lineage>
</organism>
<dbReference type="AlphaFoldDB" id="A0A9D4FPC8"/>
<gene>
    <name evidence="1" type="ORF">DPMN_154506</name>
</gene>
<comment type="caution">
    <text evidence="1">The sequence shown here is derived from an EMBL/GenBank/DDBJ whole genome shotgun (WGS) entry which is preliminary data.</text>
</comment>
<dbReference type="Proteomes" id="UP000828390">
    <property type="component" value="Unassembled WGS sequence"/>
</dbReference>
<keyword evidence="2" id="KW-1185">Reference proteome</keyword>
<evidence type="ECO:0000313" key="2">
    <source>
        <dbReference type="Proteomes" id="UP000828390"/>
    </source>
</evidence>
<protein>
    <submittedName>
        <fullName evidence="1">Uncharacterized protein</fullName>
    </submittedName>
</protein>
<accession>A0A9D4FPC8</accession>
<name>A0A9D4FPC8_DREPO</name>
<reference evidence="1" key="2">
    <citation type="submission" date="2020-11" db="EMBL/GenBank/DDBJ databases">
        <authorList>
            <person name="McCartney M.A."/>
            <person name="Auch B."/>
            <person name="Kono T."/>
            <person name="Mallez S."/>
            <person name="Becker A."/>
            <person name="Gohl D.M."/>
            <person name="Silverstein K.A.T."/>
            <person name="Koren S."/>
            <person name="Bechman K.B."/>
            <person name="Herman A."/>
            <person name="Abrahante J.E."/>
            <person name="Garbe J."/>
        </authorList>
    </citation>
    <scope>NUCLEOTIDE SEQUENCE</scope>
    <source>
        <strain evidence="1">Duluth1</strain>
        <tissue evidence="1">Whole animal</tissue>
    </source>
</reference>
<sequence length="90" mass="10646">MLSISDGGPDTDGSLPFSIYAVYIRCRTGYRWFPAMFYLCCLYQMEDRVQMVPCHERMKTEPEAFWLGLINKFFIDKHYVLVCTFSFMIC</sequence>
<proteinExistence type="predicted"/>